<keyword evidence="1" id="KW-0812">Transmembrane</keyword>
<reference evidence="3" key="1">
    <citation type="submission" date="2020-02" db="EMBL/GenBank/DDBJ databases">
        <authorList>
            <person name="Meier V. D."/>
        </authorList>
    </citation>
    <scope>NUCLEOTIDE SEQUENCE</scope>
    <source>
        <strain evidence="3">AVDCRST_MAG63</strain>
    </source>
</reference>
<dbReference type="GO" id="GO:0004803">
    <property type="term" value="F:transposase activity"/>
    <property type="evidence" value="ECO:0007669"/>
    <property type="project" value="InterPro"/>
</dbReference>
<protein>
    <recommendedName>
        <fullName evidence="2">Transposase IS4-like domain-containing protein</fullName>
    </recommendedName>
</protein>
<feature type="domain" description="Transposase IS4-like" evidence="2">
    <location>
        <begin position="94"/>
        <end position="220"/>
    </location>
</feature>
<name>A0A6J4HRR1_9BACT</name>
<gene>
    <name evidence="3" type="ORF">AVDCRST_MAG63-959</name>
</gene>
<dbReference type="Pfam" id="PF01609">
    <property type="entry name" value="DDE_Tnp_1"/>
    <property type="match status" value="1"/>
</dbReference>
<evidence type="ECO:0000313" key="3">
    <source>
        <dbReference type="EMBL" id="CAA9230943.1"/>
    </source>
</evidence>
<dbReference type="PANTHER" id="PTHR30007:SF0">
    <property type="entry name" value="TRANSPOSASE"/>
    <property type="match status" value="1"/>
</dbReference>
<keyword evidence="1" id="KW-0472">Membrane</keyword>
<dbReference type="EMBL" id="CADCTO010000131">
    <property type="protein sequence ID" value="CAA9230943.1"/>
    <property type="molecule type" value="Genomic_DNA"/>
</dbReference>
<dbReference type="PANTHER" id="PTHR30007">
    <property type="entry name" value="PHP DOMAIN PROTEIN"/>
    <property type="match status" value="1"/>
</dbReference>
<evidence type="ECO:0000256" key="1">
    <source>
        <dbReference type="SAM" id="Phobius"/>
    </source>
</evidence>
<feature type="transmembrane region" description="Helical" evidence="1">
    <location>
        <begin position="231"/>
        <end position="248"/>
    </location>
</feature>
<dbReference type="GO" id="GO:0006313">
    <property type="term" value="P:DNA transposition"/>
    <property type="evidence" value="ECO:0007669"/>
    <property type="project" value="InterPro"/>
</dbReference>
<sequence>MATSATALVAGIIDRVEARPYGTGRPPMPTVKVVEALRFFLREGVQWRELRAVAGHACGSTLRRRLDDWSATALLHRVHAVLIRMLRSGPEVRWDVVVDSCSVRAKRGGELTGPNPTDRGKAGTKYHVVASTDGLPLGVVPSAANVHDTRLFPHLLRLAQVACAAIGRLYADAGYHSAENRKLCLDDGIQPHIRKTGEPHGSGLGAVRCVVEHDCAWLLANKRLDRRHDRLGRMILALLNAACIFIIANRLSDF</sequence>
<keyword evidence="1" id="KW-1133">Transmembrane helix</keyword>
<dbReference type="InterPro" id="IPR002559">
    <property type="entry name" value="Transposase_11"/>
</dbReference>
<proteinExistence type="predicted"/>
<dbReference type="GO" id="GO:0003677">
    <property type="term" value="F:DNA binding"/>
    <property type="evidence" value="ECO:0007669"/>
    <property type="project" value="InterPro"/>
</dbReference>
<dbReference type="AlphaFoldDB" id="A0A6J4HRR1"/>
<organism evidence="3">
    <name type="scientific">uncultured Armatimonadetes bacterium</name>
    <dbReference type="NCBI Taxonomy" id="157466"/>
    <lineage>
        <taxon>Bacteria</taxon>
        <taxon>Bacillati</taxon>
        <taxon>Armatimonadota</taxon>
        <taxon>environmental samples</taxon>
    </lineage>
</organism>
<dbReference type="NCBIfam" id="NF033580">
    <property type="entry name" value="transpos_IS5_3"/>
    <property type="match status" value="1"/>
</dbReference>
<accession>A0A6J4HRR1</accession>
<evidence type="ECO:0000259" key="2">
    <source>
        <dbReference type="Pfam" id="PF01609"/>
    </source>
</evidence>